<evidence type="ECO:0000256" key="2">
    <source>
        <dbReference type="ARBA" id="ARBA00022603"/>
    </source>
</evidence>
<dbReference type="Pfam" id="PF06253">
    <property type="entry name" value="MTTB"/>
    <property type="match status" value="1"/>
</dbReference>
<accession>A0A419EZ57</accession>
<comment type="similarity">
    <text evidence="1">Belongs to the trimethylamine methyltransferase family.</text>
</comment>
<dbReference type="GO" id="GO:0008168">
    <property type="term" value="F:methyltransferase activity"/>
    <property type="evidence" value="ECO:0007669"/>
    <property type="project" value="UniProtKB-KW"/>
</dbReference>
<reference evidence="4 5" key="1">
    <citation type="journal article" date="2017" name="ISME J.">
        <title>Energy and carbon metabolisms in a deep terrestrial subsurface fluid microbial community.</title>
        <authorList>
            <person name="Momper L."/>
            <person name="Jungbluth S.P."/>
            <person name="Lee M.D."/>
            <person name="Amend J.P."/>
        </authorList>
    </citation>
    <scope>NUCLEOTIDE SEQUENCE [LARGE SCALE GENOMIC DNA]</scope>
    <source>
        <strain evidence="4">SURF_17</strain>
    </source>
</reference>
<dbReference type="GO" id="GO:0032259">
    <property type="term" value="P:methylation"/>
    <property type="evidence" value="ECO:0007669"/>
    <property type="project" value="UniProtKB-KW"/>
</dbReference>
<sequence length="279" mass="29734">MSPLKFPIPVAETIARIAEIGLPVGILPCPIPGVSAPVTIAGGLALQHAENLAGIVIAQMVRPGVPCLYHSRLSIPDARKAVGAGGSPEMGMAGAAAAQLAKHHHIPCDVYGVCTSSKMLDPQAGFEKAINGILPALMNADQISGVGILEDGMSGAYDHVVMDNEIYGEILHLRRGIKVNASTLAFNAIQEAVAQKQEFYMLMHTTEQLRAGALYEPVLAHRGYWDAWEAEGKKSYSEYANQRVREILATHTVPPLPGGVAKEINKAIEETGRAYVEAQ</sequence>
<gene>
    <name evidence="4" type="ORF">C4532_09160</name>
</gene>
<dbReference type="Gene3D" id="3.20.20.480">
    <property type="entry name" value="Trimethylamine methyltransferase-like"/>
    <property type="match status" value="1"/>
</dbReference>
<dbReference type="GO" id="GO:0015948">
    <property type="term" value="P:methanogenesis"/>
    <property type="evidence" value="ECO:0007669"/>
    <property type="project" value="InterPro"/>
</dbReference>
<protein>
    <recommendedName>
        <fullName evidence="6">Trimethylamine methyltransferase</fullName>
    </recommendedName>
</protein>
<name>A0A419EZ57_9BACT</name>
<comment type="caution">
    <text evidence="4">The sequence shown here is derived from an EMBL/GenBank/DDBJ whole genome shotgun (WGS) entry which is preliminary data.</text>
</comment>
<dbReference type="Proteomes" id="UP000285961">
    <property type="component" value="Unassembled WGS sequence"/>
</dbReference>
<dbReference type="AlphaFoldDB" id="A0A419EZ57"/>
<proteinExistence type="inferred from homology"/>
<dbReference type="EMBL" id="QZKI01000068">
    <property type="protein sequence ID" value="RJP70574.1"/>
    <property type="molecule type" value="Genomic_DNA"/>
</dbReference>
<keyword evidence="2" id="KW-0489">Methyltransferase</keyword>
<dbReference type="InterPro" id="IPR038601">
    <property type="entry name" value="MttB-like_sf"/>
</dbReference>
<dbReference type="InterPro" id="IPR010426">
    <property type="entry name" value="MTTB_MeTrfase"/>
</dbReference>
<evidence type="ECO:0000313" key="5">
    <source>
        <dbReference type="Proteomes" id="UP000285961"/>
    </source>
</evidence>
<evidence type="ECO:0000256" key="3">
    <source>
        <dbReference type="ARBA" id="ARBA00022679"/>
    </source>
</evidence>
<keyword evidence="3" id="KW-0808">Transferase</keyword>
<evidence type="ECO:0000313" key="4">
    <source>
        <dbReference type="EMBL" id="RJP70574.1"/>
    </source>
</evidence>
<evidence type="ECO:0008006" key="6">
    <source>
        <dbReference type="Google" id="ProtNLM"/>
    </source>
</evidence>
<evidence type="ECO:0000256" key="1">
    <source>
        <dbReference type="ARBA" id="ARBA00007137"/>
    </source>
</evidence>
<organism evidence="4 5">
    <name type="scientific">Candidatus Abyssobacteria bacterium SURF_17</name>
    <dbReference type="NCBI Taxonomy" id="2093361"/>
    <lineage>
        <taxon>Bacteria</taxon>
        <taxon>Pseudomonadati</taxon>
        <taxon>Candidatus Hydrogenedentota</taxon>
        <taxon>Candidatus Abyssobacteria</taxon>
    </lineage>
</organism>